<dbReference type="GO" id="GO:0016705">
    <property type="term" value="F:oxidoreductase activity, acting on paired donors, with incorporation or reduction of molecular oxygen"/>
    <property type="evidence" value="ECO:0007669"/>
    <property type="project" value="InterPro"/>
</dbReference>
<dbReference type="AlphaFoldDB" id="A0A402AA03"/>
<dbReference type="FunFam" id="1.10.630.10:FF:000018">
    <property type="entry name" value="Cytochrome P450 monooxygenase"/>
    <property type="match status" value="1"/>
</dbReference>
<organism evidence="8 9">
    <name type="scientific">Tengunoibacter tsumagoiensis</name>
    <dbReference type="NCBI Taxonomy" id="2014871"/>
    <lineage>
        <taxon>Bacteria</taxon>
        <taxon>Bacillati</taxon>
        <taxon>Chloroflexota</taxon>
        <taxon>Ktedonobacteria</taxon>
        <taxon>Ktedonobacterales</taxon>
        <taxon>Dictyobacteraceae</taxon>
        <taxon>Tengunoibacter</taxon>
    </lineage>
</organism>
<dbReference type="Pfam" id="PF00067">
    <property type="entry name" value="p450"/>
    <property type="match status" value="1"/>
</dbReference>
<dbReference type="RefSeq" id="WP_126583202.1">
    <property type="nucleotide sequence ID" value="NZ_BIFR01000002.1"/>
</dbReference>
<evidence type="ECO:0000256" key="7">
    <source>
        <dbReference type="RuleBase" id="RU000461"/>
    </source>
</evidence>
<protein>
    <submittedName>
        <fullName evidence="8">Putative cytochrome P450 YjiB</fullName>
    </submittedName>
</protein>
<dbReference type="GO" id="GO:0020037">
    <property type="term" value="F:heme binding"/>
    <property type="evidence" value="ECO:0007669"/>
    <property type="project" value="InterPro"/>
</dbReference>
<dbReference type="Proteomes" id="UP000287352">
    <property type="component" value="Unassembled WGS sequence"/>
</dbReference>
<evidence type="ECO:0000256" key="6">
    <source>
        <dbReference type="ARBA" id="ARBA00023033"/>
    </source>
</evidence>
<sequence>MATRQTPLMDPAYFEQLFSPYPGFSPTAIRPAYFDTTMNVWNVFRYKDVQRIFSDYKTFSTAREIAFPPVDGMPDPVNVSMGNQNPPNHTRLRKLSFPSFTARTTGLEPTIAATVESLILKVKDQGRMDLIADFSNPWPAIIVAKILGVPEQDYRQFMTLSFEYMNFMTPESARATVTLIKYFEALVEERQRRPQEDMISDLLHDTSKEDRLSIQELIGTCMFMIVAGQAPGPLLINTILACEVFPDLQPTLRAHPELIQGAFDEVMRFFSPVVSSIPRVTLQETQFDGQVVPKGSLVIPWISAANRDPEQFEQPDVFDIRRSPNRHLTFGFGIHFCIGAPLARLEGEIALNLLFQHLKNIEIDYSEPLVRLDSPLLFSVKQAPIKFTV</sequence>
<evidence type="ECO:0000313" key="9">
    <source>
        <dbReference type="Proteomes" id="UP000287352"/>
    </source>
</evidence>
<dbReference type="InterPro" id="IPR036396">
    <property type="entry name" value="Cyt_P450_sf"/>
</dbReference>
<evidence type="ECO:0000256" key="3">
    <source>
        <dbReference type="ARBA" id="ARBA00022723"/>
    </source>
</evidence>
<dbReference type="EMBL" id="BIFR01000002">
    <property type="protein sequence ID" value="GCE15785.1"/>
    <property type="molecule type" value="Genomic_DNA"/>
</dbReference>
<evidence type="ECO:0000256" key="1">
    <source>
        <dbReference type="ARBA" id="ARBA00010617"/>
    </source>
</evidence>
<dbReference type="PRINTS" id="PR00359">
    <property type="entry name" value="BP450"/>
</dbReference>
<keyword evidence="5 7" id="KW-0408">Iron</keyword>
<keyword evidence="9" id="KW-1185">Reference proteome</keyword>
<dbReference type="OrthoDB" id="9801155at2"/>
<dbReference type="InterPro" id="IPR001128">
    <property type="entry name" value="Cyt_P450"/>
</dbReference>
<evidence type="ECO:0000256" key="4">
    <source>
        <dbReference type="ARBA" id="ARBA00023002"/>
    </source>
</evidence>
<dbReference type="GO" id="GO:0005506">
    <property type="term" value="F:iron ion binding"/>
    <property type="evidence" value="ECO:0007669"/>
    <property type="project" value="InterPro"/>
</dbReference>
<gene>
    <name evidence="8" type="primary">yjiB_4</name>
    <name evidence="8" type="ORF">KTT_56440</name>
</gene>
<keyword evidence="2 7" id="KW-0349">Heme</keyword>
<dbReference type="SUPFAM" id="SSF48264">
    <property type="entry name" value="Cytochrome P450"/>
    <property type="match status" value="1"/>
</dbReference>
<dbReference type="PROSITE" id="PS00086">
    <property type="entry name" value="CYTOCHROME_P450"/>
    <property type="match status" value="1"/>
</dbReference>
<reference evidence="9" key="1">
    <citation type="submission" date="2018-12" db="EMBL/GenBank/DDBJ databases">
        <title>Tengunoibacter tsumagoiensis gen. nov., sp. nov., Dictyobacter kobayashii sp. nov., D. alpinus sp. nov., and D. joshuensis sp. nov. and description of Dictyobacteraceae fam. nov. within the order Ktedonobacterales isolated from Tengu-no-mugimeshi.</title>
        <authorList>
            <person name="Wang C.M."/>
            <person name="Zheng Y."/>
            <person name="Sakai Y."/>
            <person name="Toyoda A."/>
            <person name="Minakuchi Y."/>
            <person name="Abe K."/>
            <person name="Yokota A."/>
            <person name="Yabe S."/>
        </authorList>
    </citation>
    <scope>NUCLEOTIDE SEQUENCE [LARGE SCALE GENOMIC DNA]</scope>
    <source>
        <strain evidence="9">Uno3</strain>
    </source>
</reference>
<comment type="caution">
    <text evidence="8">The sequence shown here is derived from an EMBL/GenBank/DDBJ whole genome shotgun (WGS) entry which is preliminary data.</text>
</comment>
<dbReference type="PANTHER" id="PTHR46696:SF1">
    <property type="entry name" value="CYTOCHROME P450 YJIB-RELATED"/>
    <property type="match status" value="1"/>
</dbReference>
<evidence type="ECO:0000313" key="8">
    <source>
        <dbReference type="EMBL" id="GCE15785.1"/>
    </source>
</evidence>
<dbReference type="InterPro" id="IPR017972">
    <property type="entry name" value="Cyt_P450_CS"/>
</dbReference>
<dbReference type="PANTHER" id="PTHR46696">
    <property type="entry name" value="P450, PUTATIVE (EUROFUNG)-RELATED"/>
    <property type="match status" value="1"/>
</dbReference>
<accession>A0A402AA03</accession>
<comment type="similarity">
    <text evidence="1 7">Belongs to the cytochrome P450 family.</text>
</comment>
<name>A0A402AA03_9CHLR</name>
<keyword evidence="4 7" id="KW-0560">Oxidoreductase</keyword>
<keyword evidence="3 7" id="KW-0479">Metal-binding</keyword>
<dbReference type="InterPro" id="IPR002397">
    <property type="entry name" value="Cyt_P450_B"/>
</dbReference>
<dbReference type="GO" id="GO:0004497">
    <property type="term" value="F:monooxygenase activity"/>
    <property type="evidence" value="ECO:0007669"/>
    <property type="project" value="UniProtKB-KW"/>
</dbReference>
<keyword evidence="6 7" id="KW-0503">Monooxygenase</keyword>
<evidence type="ECO:0000256" key="2">
    <source>
        <dbReference type="ARBA" id="ARBA00022617"/>
    </source>
</evidence>
<proteinExistence type="inferred from homology"/>
<dbReference type="Gene3D" id="1.10.630.10">
    <property type="entry name" value="Cytochrome P450"/>
    <property type="match status" value="1"/>
</dbReference>
<evidence type="ECO:0000256" key="5">
    <source>
        <dbReference type="ARBA" id="ARBA00023004"/>
    </source>
</evidence>